<dbReference type="AlphaFoldDB" id="A0A6V7GXF6"/>
<accession>A0A6V7GXF6</accession>
<sequence length="133" mass="15478">DILYTDEFQKKVTNYCAQFGHSLWSANQLPAQEVKQIINFLLLSNNFYPVIYYTDEFQKKATNYCARFGHSLWSANQLPAQEVNCKVKSWLGHDQTMGVTLVFINHFQSLRDRAFIPTSEDDSLFSDLSKIER</sequence>
<dbReference type="Proteomes" id="UP000752696">
    <property type="component" value="Unassembled WGS sequence"/>
</dbReference>
<feature type="non-terminal residue" evidence="1">
    <location>
        <position position="1"/>
    </location>
</feature>
<name>A0A6V7GXF6_9HYME</name>
<evidence type="ECO:0000313" key="2">
    <source>
        <dbReference type="Proteomes" id="UP000752696"/>
    </source>
</evidence>
<keyword evidence="2" id="KW-1185">Reference proteome</keyword>
<protein>
    <submittedName>
        <fullName evidence="1">Uncharacterized protein</fullName>
    </submittedName>
</protein>
<dbReference type="EMBL" id="CAJDYZ010001664">
    <property type="protein sequence ID" value="CAD1469031.1"/>
    <property type="molecule type" value="Genomic_DNA"/>
</dbReference>
<comment type="caution">
    <text evidence="1">The sequence shown here is derived from an EMBL/GenBank/DDBJ whole genome shotgun (WGS) entry which is preliminary data.</text>
</comment>
<reference evidence="1" key="1">
    <citation type="submission" date="2020-07" db="EMBL/GenBank/DDBJ databases">
        <authorList>
            <person name="Nazaruddin N."/>
        </authorList>
    </citation>
    <scope>NUCLEOTIDE SEQUENCE</scope>
</reference>
<evidence type="ECO:0000313" key="1">
    <source>
        <dbReference type="EMBL" id="CAD1469031.1"/>
    </source>
</evidence>
<proteinExistence type="predicted"/>
<gene>
    <name evidence="1" type="ORF">MHI_LOCUS91827</name>
</gene>
<organism evidence="1 2">
    <name type="scientific">Heterotrigona itama</name>
    <dbReference type="NCBI Taxonomy" id="395501"/>
    <lineage>
        <taxon>Eukaryota</taxon>
        <taxon>Metazoa</taxon>
        <taxon>Ecdysozoa</taxon>
        <taxon>Arthropoda</taxon>
        <taxon>Hexapoda</taxon>
        <taxon>Insecta</taxon>
        <taxon>Pterygota</taxon>
        <taxon>Neoptera</taxon>
        <taxon>Endopterygota</taxon>
        <taxon>Hymenoptera</taxon>
        <taxon>Apocrita</taxon>
        <taxon>Aculeata</taxon>
        <taxon>Apoidea</taxon>
        <taxon>Anthophila</taxon>
        <taxon>Apidae</taxon>
        <taxon>Heterotrigona</taxon>
    </lineage>
</organism>